<dbReference type="SUPFAM" id="SSF56235">
    <property type="entry name" value="N-terminal nucleophile aminohydrolases (Ntn hydrolases)"/>
    <property type="match status" value="1"/>
</dbReference>
<dbReference type="PROSITE" id="PS51278">
    <property type="entry name" value="GATASE_TYPE_2"/>
    <property type="match status" value="1"/>
</dbReference>
<dbReference type="AlphaFoldDB" id="A0A383BQW9"/>
<dbReference type="GO" id="GO:0016740">
    <property type="term" value="F:transferase activity"/>
    <property type="evidence" value="ECO:0007669"/>
    <property type="project" value="UniProtKB-KW"/>
</dbReference>
<organism evidence="4">
    <name type="scientific">marine metagenome</name>
    <dbReference type="NCBI Taxonomy" id="408172"/>
    <lineage>
        <taxon>unclassified sequences</taxon>
        <taxon>metagenomes</taxon>
        <taxon>ecological metagenomes</taxon>
    </lineage>
</organism>
<feature type="domain" description="Glutamine amidotransferase type-2" evidence="3">
    <location>
        <begin position="1"/>
        <end position="153"/>
    </location>
</feature>
<dbReference type="InterPro" id="IPR017932">
    <property type="entry name" value="GATase_2_dom"/>
</dbReference>
<feature type="non-terminal residue" evidence="4">
    <location>
        <position position="153"/>
    </location>
</feature>
<sequence>MDGVNVIPMLIDSLRALQHRGQEAWGIAIPNKEPLKKMGLVSASATDFKRISQEYSSSSAIGHVRYSTIGKSNLNNAQPLKVKDLCIAHNGTISNVGELSNLVGGCSFTPQNASDTLVAAQRLVSLMADKGSMASALRILKNEMIGSYCFTFL</sequence>
<evidence type="ECO:0000256" key="2">
    <source>
        <dbReference type="ARBA" id="ARBA00022962"/>
    </source>
</evidence>
<dbReference type="Pfam" id="PF13522">
    <property type="entry name" value="GATase_6"/>
    <property type="match status" value="1"/>
</dbReference>
<dbReference type="InterPro" id="IPR029055">
    <property type="entry name" value="Ntn_hydrolases_N"/>
</dbReference>
<reference evidence="4" key="1">
    <citation type="submission" date="2018-05" db="EMBL/GenBank/DDBJ databases">
        <authorList>
            <person name="Lanie J.A."/>
            <person name="Ng W.-L."/>
            <person name="Kazmierczak K.M."/>
            <person name="Andrzejewski T.M."/>
            <person name="Davidsen T.M."/>
            <person name="Wayne K.J."/>
            <person name="Tettelin H."/>
            <person name="Glass J.I."/>
            <person name="Rusch D."/>
            <person name="Podicherti R."/>
            <person name="Tsui H.-C.T."/>
            <person name="Winkler M.E."/>
        </authorList>
    </citation>
    <scope>NUCLEOTIDE SEQUENCE</scope>
</reference>
<keyword evidence="1" id="KW-0808">Transferase</keyword>
<evidence type="ECO:0000259" key="3">
    <source>
        <dbReference type="PROSITE" id="PS51278"/>
    </source>
</evidence>
<protein>
    <recommendedName>
        <fullName evidence="3">Glutamine amidotransferase type-2 domain-containing protein</fullName>
    </recommendedName>
</protein>
<accession>A0A383BQW9</accession>
<dbReference type="PANTHER" id="PTHR11907">
    <property type="entry name" value="AMIDOPHOSPHORIBOSYLTRANSFERASE"/>
    <property type="match status" value="1"/>
</dbReference>
<name>A0A383BQW9_9ZZZZ</name>
<evidence type="ECO:0000256" key="1">
    <source>
        <dbReference type="ARBA" id="ARBA00022679"/>
    </source>
</evidence>
<evidence type="ECO:0000313" key="4">
    <source>
        <dbReference type="EMBL" id="SVE22193.1"/>
    </source>
</evidence>
<keyword evidence="2" id="KW-0315">Glutamine amidotransferase</keyword>
<dbReference type="EMBL" id="UINC01202407">
    <property type="protein sequence ID" value="SVE22193.1"/>
    <property type="molecule type" value="Genomic_DNA"/>
</dbReference>
<gene>
    <name evidence="4" type="ORF">METZ01_LOCUS475047</name>
</gene>
<dbReference type="Gene3D" id="3.60.20.10">
    <property type="entry name" value="Glutamine Phosphoribosylpyrophosphate, subunit 1, domain 1"/>
    <property type="match status" value="1"/>
</dbReference>
<proteinExistence type="predicted"/>